<sequence length="741" mass="82542">MGEPTDEGFDDYPLHMYSPQQPKRAIATPAGYQLPIKVTDIQLMESLARTLKISVSSEACAHLAVLLLSHAPADMLKMTMQRLDLLLRRDFIGMLPLEISTRILEYVPIIDIVKNASFVSRQWYAATTQPCLWHRLFRRQGWGIDKERWALYYSLPCSLSPGRILLDSAILQVSQALIPAAAAENEGCSPAPATASRSSMAAIRQHVLSDESPIQAALMLDASGLLQPPAINLSTATAQAMALGLARQSPRKPRRILNTLLLDSLRQKTAIGKISASVPVDNFTFPEHNSAATAASMLSKLGAAPTTVLVADNDYGSGSSDYWPNSGFQAAKQQSFRQHQHQQQHRWQNSSDASFMLPASLPQSKSPFSAVSLSSPKSKSSSPMLHSLSPRQQSLSPSLYNQNSNANENGKQKHTQVASKQPVDWRKLYSEYHRLLVNWRDGKCRVDRWESAHAESVYCLQFDQNNRLFTGSRDRTVKLWHLSETGSQIVPLATLKGHSGSVLTLQADDNTLITGSSDGTMCIWSMDTYTIVHRLVHPDSVLSLRFNDKWLATACKDRVVRVWRRDQGYKDVFELLGHAVAINAIHLYEDTLVSASGDRTIKIWDLKTRTCVQTLADHTRGVACLDFDGTYIVSGSSDRSIRIWDAVTGACQRVIHNAHTDLVRTVMFNRKQDILVSGSYDESIKIWSLSTGALMHKIKNVHTSRVFKLMFDRSRIISCSHDRSVSIIDFAAELEHARLLL</sequence>
<dbReference type="SMART" id="SM00320">
    <property type="entry name" value="WD40"/>
    <property type="match status" value="7"/>
</dbReference>
<dbReference type="PROSITE" id="PS50294">
    <property type="entry name" value="WD_REPEATS_REGION"/>
    <property type="match status" value="5"/>
</dbReference>
<organism evidence="6 7">
    <name type="scientific">Coemansia spiralis</name>
    <dbReference type="NCBI Taxonomy" id="417178"/>
    <lineage>
        <taxon>Eukaryota</taxon>
        <taxon>Fungi</taxon>
        <taxon>Fungi incertae sedis</taxon>
        <taxon>Zoopagomycota</taxon>
        <taxon>Kickxellomycotina</taxon>
        <taxon>Kickxellomycetes</taxon>
        <taxon>Kickxellales</taxon>
        <taxon>Kickxellaceae</taxon>
        <taxon>Coemansia</taxon>
    </lineage>
</organism>
<dbReference type="SUPFAM" id="SSF50978">
    <property type="entry name" value="WD40 repeat-like"/>
    <property type="match status" value="1"/>
</dbReference>
<feature type="region of interest" description="Disordered" evidence="4">
    <location>
        <begin position="322"/>
        <end position="350"/>
    </location>
</feature>
<gene>
    <name evidence="6" type="ORF">GGI25_006049</name>
</gene>
<keyword evidence="2" id="KW-0677">Repeat</keyword>
<feature type="compositionally biased region" description="Low complexity" evidence="4">
    <location>
        <begin position="367"/>
        <end position="399"/>
    </location>
</feature>
<dbReference type="Pfam" id="PF12937">
    <property type="entry name" value="F-box-like"/>
    <property type="match status" value="1"/>
</dbReference>
<feature type="repeat" description="WD" evidence="3">
    <location>
        <begin position="575"/>
        <end position="614"/>
    </location>
</feature>
<evidence type="ECO:0000313" key="6">
    <source>
        <dbReference type="EMBL" id="KAJ2669762.1"/>
    </source>
</evidence>
<dbReference type="PANTHER" id="PTHR14604">
    <property type="entry name" value="WD40 REPEAT PF20"/>
    <property type="match status" value="1"/>
</dbReference>
<dbReference type="PANTHER" id="PTHR14604:SF4">
    <property type="entry name" value="F-BOX DOMAIN-CONTAINING PROTEIN"/>
    <property type="match status" value="1"/>
</dbReference>
<feature type="region of interest" description="Disordered" evidence="4">
    <location>
        <begin position="367"/>
        <end position="420"/>
    </location>
</feature>
<feature type="repeat" description="WD" evidence="3">
    <location>
        <begin position="450"/>
        <end position="483"/>
    </location>
</feature>
<keyword evidence="1 3" id="KW-0853">WD repeat</keyword>
<dbReference type="Gene3D" id="2.130.10.10">
    <property type="entry name" value="YVTN repeat-like/Quinoprotein amine dehydrogenase"/>
    <property type="match status" value="2"/>
</dbReference>
<dbReference type="InterPro" id="IPR015943">
    <property type="entry name" value="WD40/YVTN_repeat-like_dom_sf"/>
</dbReference>
<dbReference type="SUPFAM" id="SSF81383">
    <property type="entry name" value="F-box domain"/>
    <property type="match status" value="1"/>
</dbReference>
<feature type="domain" description="F-box" evidence="5">
    <location>
        <begin position="89"/>
        <end position="136"/>
    </location>
</feature>
<dbReference type="InterPro" id="IPR020472">
    <property type="entry name" value="WD40_PAC1"/>
</dbReference>
<feature type="repeat" description="WD" evidence="3">
    <location>
        <begin position="656"/>
        <end position="697"/>
    </location>
</feature>
<feature type="repeat" description="WD" evidence="3">
    <location>
        <begin position="495"/>
        <end position="534"/>
    </location>
</feature>
<dbReference type="InterPro" id="IPR001680">
    <property type="entry name" value="WD40_rpt"/>
</dbReference>
<feature type="compositionally biased region" description="Polar residues" evidence="4">
    <location>
        <begin position="322"/>
        <end position="332"/>
    </location>
</feature>
<dbReference type="PROSITE" id="PS50082">
    <property type="entry name" value="WD_REPEATS_2"/>
    <property type="match status" value="5"/>
</dbReference>
<dbReference type="InterPro" id="IPR001810">
    <property type="entry name" value="F-box_dom"/>
</dbReference>
<dbReference type="PRINTS" id="PR00320">
    <property type="entry name" value="GPROTEINBRPT"/>
</dbReference>
<dbReference type="Gene3D" id="1.20.1280.50">
    <property type="match status" value="1"/>
</dbReference>
<dbReference type="EMBL" id="JANBTW010000141">
    <property type="protein sequence ID" value="KAJ2669762.1"/>
    <property type="molecule type" value="Genomic_DNA"/>
</dbReference>
<dbReference type="Pfam" id="PF00400">
    <property type="entry name" value="WD40"/>
    <property type="match status" value="6"/>
</dbReference>
<evidence type="ECO:0000256" key="2">
    <source>
        <dbReference type="ARBA" id="ARBA00022737"/>
    </source>
</evidence>
<dbReference type="PROSITE" id="PS00678">
    <property type="entry name" value="WD_REPEATS_1"/>
    <property type="match status" value="1"/>
</dbReference>
<evidence type="ECO:0000256" key="3">
    <source>
        <dbReference type="PROSITE-ProRule" id="PRU00221"/>
    </source>
</evidence>
<dbReference type="SMART" id="SM00256">
    <property type="entry name" value="FBOX"/>
    <property type="match status" value="1"/>
</dbReference>
<protein>
    <recommendedName>
        <fullName evidence="5">F-box domain-containing protein</fullName>
    </recommendedName>
</protein>
<name>A0A9W8KVN7_9FUNG</name>
<dbReference type="InterPro" id="IPR036047">
    <property type="entry name" value="F-box-like_dom_sf"/>
</dbReference>
<dbReference type="OrthoDB" id="19711at2759"/>
<evidence type="ECO:0000256" key="4">
    <source>
        <dbReference type="SAM" id="MobiDB-lite"/>
    </source>
</evidence>
<feature type="compositionally biased region" description="Polar residues" evidence="4">
    <location>
        <begin position="400"/>
        <end position="419"/>
    </location>
</feature>
<evidence type="ECO:0000313" key="7">
    <source>
        <dbReference type="Proteomes" id="UP001151518"/>
    </source>
</evidence>
<dbReference type="PROSITE" id="PS50181">
    <property type="entry name" value="FBOX"/>
    <property type="match status" value="1"/>
</dbReference>
<evidence type="ECO:0000259" key="5">
    <source>
        <dbReference type="PROSITE" id="PS50181"/>
    </source>
</evidence>
<dbReference type="Proteomes" id="UP001151518">
    <property type="component" value="Unassembled WGS sequence"/>
</dbReference>
<feature type="repeat" description="WD" evidence="3">
    <location>
        <begin position="615"/>
        <end position="654"/>
    </location>
</feature>
<comment type="caution">
    <text evidence="6">The sequence shown here is derived from an EMBL/GenBank/DDBJ whole genome shotgun (WGS) entry which is preliminary data.</text>
</comment>
<dbReference type="CDD" id="cd00200">
    <property type="entry name" value="WD40"/>
    <property type="match status" value="1"/>
</dbReference>
<evidence type="ECO:0000256" key="1">
    <source>
        <dbReference type="ARBA" id="ARBA00022574"/>
    </source>
</evidence>
<dbReference type="InterPro" id="IPR019775">
    <property type="entry name" value="WD40_repeat_CS"/>
</dbReference>
<reference evidence="6" key="1">
    <citation type="submission" date="2022-07" db="EMBL/GenBank/DDBJ databases">
        <title>Phylogenomic reconstructions and comparative analyses of Kickxellomycotina fungi.</title>
        <authorList>
            <person name="Reynolds N.K."/>
            <person name="Stajich J.E."/>
            <person name="Barry K."/>
            <person name="Grigoriev I.V."/>
            <person name="Crous P."/>
            <person name="Smith M.E."/>
        </authorList>
    </citation>
    <scope>NUCLEOTIDE SEQUENCE</scope>
    <source>
        <strain evidence="6">NRRL 3115</strain>
    </source>
</reference>
<dbReference type="InterPro" id="IPR036322">
    <property type="entry name" value="WD40_repeat_dom_sf"/>
</dbReference>
<dbReference type="AlphaFoldDB" id="A0A9W8KVN7"/>
<dbReference type="InterPro" id="IPR050995">
    <property type="entry name" value="WD-F-box_domain-protein"/>
</dbReference>
<proteinExistence type="predicted"/>
<accession>A0A9W8KVN7</accession>